<dbReference type="GO" id="GO:0050660">
    <property type="term" value="F:flavin adenine dinucleotide binding"/>
    <property type="evidence" value="ECO:0007669"/>
    <property type="project" value="TreeGrafter"/>
</dbReference>
<accession>A0A1X1WLY7</accession>
<dbReference type="EMBL" id="LQPC01000030">
    <property type="protein sequence ID" value="ORV87605.1"/>
    <property type="molecule type" value="Genomic_DNA"/>
</dbReference>
<dbReference type="GO" id="GO:0004497">
    <property type="term" value="F:monooxygenase activity"/>
    <property type="evidence" value="ECO:0007669"/>
    <property type="project" value="TreeGrafter"/>
</dbReference>
<name>A0A1X1WLY7_MYCIR</name>
<dbReference type="Gene3D" id="3.50.50.60">
    <property type="entry name" value="FAD/NAD(P)-binding domain"/>
    <property type="match status" value="1"/>
</dbReference>
<dbReference type="AlphaFoldDB" id="A0A1X1WLY7"/>
<protein>
    <submittedName>
        <fullName evidence="2">Flavoprotein</fullName>
    </submittedName>
</protein>
<dbReference type="Proteomes" id="UP000193622">
    <property type="component" value="Unassembled WGS sequence"/>
</dbReference>
<dbReference type="RefSeq" id="WP_085174999.1">
    <property type="nucleotide sequence ID" value="NZ_LQPC01000030.1"/>
</dbReference>
<gene>
    <name evidence="2" type="ORF">AWC12_14540</name>
</gene>
<sequence>MSELPVVVIGAGPLGLAAAAHLLERGLTPLVLEAGDGPASAVEQWAHVRTFSPWPELVDPAAARLLESTGWTSAESGFPTGREWIDGYLAPLATALGRRVRYGARVEAVSRLGRDRLVSPGRAEAPFVVHVANSDGTECRVQARAIIDASGTWGQPNPAGADGVPAIGERAAAASGVLTYVPPTLAQASGLAGKHVVVVGSGHSAMTAVIQLGEVVRKDRSTTVTWVLRRGVSEDTFGGGAADELPERGALGVRSKEAVEDGRVSLSTGFRIERIDMVDGRAVVTAEDGRSLPPADHVVVLTGFRPDLSFLSEMRIELDPILQAPVNVAPSIDPNMHSCGSVLPHGAAELAHPEPNLYIVGMKSYGRAPTFLAMTGYEQVRSIAAELAGDHEGARRVELTLPDTGVCNGAGLFDSPDSENAGGGCCGPAPSAPQPLSLSLNPVGG</sequence>
<dbReference type="InterPro" id="IPR050982">
    <property type="entry name" value="Auxin_biosynth/cation_transpt"/>
</dbReference>
<dbReference type="PRINTS" id="PR00368">
    <property type="entry name" value="FADPNR"/>
</dbReference>
<dbReference type="Pfam" id="PF13738">
    <property type="entry name" value="Pyr_redox_3"/>
    <property type="match status" value="1"/>
</dbReference>
<evidence type="ECO:0000313" key="2">
    <source>
        <dbReference type="EMBL" id="ORV87605.1"/>
    </source>
</evidence>
<dbReference type="InterPro" id="IPR036188">
    <property type="entry name" value="FAD/NAD-bd_sf"/>
</dbReference>
<proteinExistence type="predicted"/>
<dbReference type="PANTHER" id="PTHR43539:SF78">
    <property type="entry name" value="FLAVIN-CONTAINING MONOOXYGENASE"/>
    <property type="match status" value="1"/>
</dbReference>
<comment type="caution">
    <text evidence="2">The sequence shown here is derived from an EMBL/GenBank/DDBJ whole genome shotgun (WGS) entry which is preliminary data.</text>
</comment>
<evidence type="ECO:0000313" key="3">
    <source>
        <dbReference type="Proteomes" id="UP000193622"/>
    </source>
</evidence>
<reference evidence="2 3" key="1">
    <citation type="submission" date="2016-01" db="EMBL/GenBank/DDBJ databases">
        <title>The new phylogeny of the genus Mycobacterium.</title>
        <authorList>
            <person name="Tarcisio F."/>
            <person name="Conor M."/>
            <person name="Antonella G."/>
            <person name="Elisabetta G."/>
            <person name="Giulia F.S."/>
            <person name="Sara T."/>
            <person name="Anna F."/>
            <person name="Clotilde B."/>
            <person name="Roberto B."/>
            <person name="Veronica D.S."/>
            <person name="Fabio R."/>
            <person name="Monica P."/>
            <person name="Olivier J."/>
            <person name="Enrico T."/>
            <person name="Nicola S."/>
        </authorList>
    </citation>
    <scope>NUCLEOTIDE SEQUENCE [LARGE SCALE GENOMIC DNA]</scope>
    <source>
        <strain evidence="2 3">DSM 45541</strain>
    </source>
</reference>
<dbReference type="SUPFAM" id="SSF51905">
    <property type="entry name" value="FAD/NAD(P)-binding domain"/>
    <property type="match status" value="1"/>
</dbReference>
<dbReference type="PRINTS" id="PR00411">
    <property type="entry name" value="PNDRDTASEI"/>
</dbReference>
<organism evidence="2 3">
    <name type="scientific">Mycolicibacterium iranicum</name>
    <name type="common">Mycobacterium iranicum</name>
    <dbReference type="NCBI Taxonomy" id="912594"/>
    <lineage>
        <taxon>Bacteria</taxon>
        <taxon>Bacillati</taxon>
        <taxon>Actinomycetota</taxon>
        <taxon>Actinomycetes</taxon>
        <taxon>Mycobacteriales</taxon>
        <taxon>Mycobacteriaceae</taxon>
        <taxon>Mycolicibacterium</taxon>
    </lineage>
</organism>
<evidence type="ECO:0000256" key="1">
    <source>
        <dbReference type="ARBA" id="ARBA00023002"/>
    </source>
</evidence>
<keyword evidence="1" id="KW-0560">Oxidoreductase</keyword>
<dbReference type="PANTHER" id="PTHR43539">
    <property type="entry name" value="FLAVIN-BINDING MONOOXYGENASE-LIKE PROTEIN (AFU_ORTHOLOGUE AFUA_4G09220)"/>
    <property type="match status" value="1"/>
</dbReference>